<dbReference type="PROSITE" id="PS51257">
    <property type="entry name" value="PROKAR_LIPOPROTEIN"/>
    <property type="match status" value="1"/>
</dbReference>
<reference evidence="2 3" key="1">
    <citation type="submission" date="2019-02" db="EMBL/GenBank/DDBJ databases">
        <title>Deep-cultivation of Planctomycetes and their phenomic and genomic characterization uncovers novel biology.</title>
        <authorList>
            <person name="Wiegand S."/>
            <person name="Jogler M."/>
            <person name="Boedeker C."/>
            <person name="Pinto D."/>
            <person name="Vollmers J."/>
            <person name="Rivas-Marin E."/>
            <person name="Kohn T."/>
            <person name="Peeters S.H."/>
            <person name="Heuer A."/>
            <person name="Rast P."/>
            <person name="Oberbeckmann S."/>
            <person name="Bunk B."/>
            <person name="Jeske O."/>
            <person name="Meyerdierks A."/>
            <person name="Storesund J.E."/>
            <person name="Kallscheuer N."/>
            <person name="Luecker S."/>
            <person name="Lage O.M."/>
            <person name="Pohl T."/>
            <person name="Merkel B.J."/>
            <person name="Hornburger P."/>
            <person name="Mueller R.-W."/>
            <person name="Bruemmer F."/>
            <person name="Labrenz M."/>
            <person name="Spormann A.M."/>
            <person name="Op den Camp H."/>
            <person name="Overmann J."/>
            <person name="Amann R."/>
            <person name="Jetten M.S.M."/>
            <person name="Mascher T."/>
            <person name="Medema M.H."/>
            <person name="Devos D.P."/>
            <person name="Kaster A.-K."/>
            <person name="Ovreas L."/>
            <person name="Rohde M."/>
            <person name="Galperin M.Y."/>
            <person name="Jogler C."/>
        </authorList>
    </citation>
    <scope>NUCLEOTIDE SEQUENCE [LARGE SCALE GENOMIC DNA]</scope>
    <source>
        <strain evidence="2 3">V22</strain>
    </source>
</reference>
<evidence type="ECO:0000313" key="3">
    <source>
        <dbReference type="Proteomes" id="UP000319976"/>
    </source>
</evidence>
<dbReference type="OrthoDB" id="212759at2"/>
<evidence type="ECO:0000313" key="2">
    <source>
        <dbReference type="EMBL" id="QDT64418.1"/>
    </source>
</evidence>
<evidence type="ECO:0000256" key="1">
    <source>
        <dbReference type="SAM" id="MobiDB-lite"/>
    </source>
</evidence>
<dbReference type="RefSeq" id="WP_145261565.1">
    <property type="nucleotide sequence ID" value="NZ_CP036316.1"/>
</dbReference>
<dbReference type="Proteomes" id="UP000319976">
    <property type="component" value="Chromosome"/>
</dbReference>
<proteinExistence type="predicted"/>
<protein>
    <submittedName>
        <fullName evidence="2">Uncharacterized protein</fullName>
    </submittedName>
</protein>
<name>A0A517T7R6_9PLAN</name>
<feature type="region of interest" description="Disordered" evidence="1">
    <location>
        <begin position="620"/>
        <end position="640"/>
    </location>
</feature>
<gene>
    <name evidence="2" type="ORF">V22_16520</name>
</gene>
<keyword evidence="3" id="KW-1185">Reference proteome</keyword>
<dbReference type="KEGG" id="chya:V22_16520"/>
<accession>A0A517T7R6</accession>
<organism evidence="2 3">
    <name type="scientific">Calycomorphotria hydatis</name>
    <dbReference type="NCBI Taxonomy" id="2528027"/>
    <lineage>
        <taxon>Bacteria</taxon>
        <taxon>Pseudomonadati</taxon>
        <taxon>Planctomycetota</taxon>
        <taxon>Planctomycetia</taxon>
        <taxon>Planctomycetales</taxon>
        <taxon>Planctomycetaceae</taxon>
        <taxon>Calycomorphotria</taxon>
    </lineage>
</organism>
<dbReference type="AlphaFoldDB" id="A0A517T7R6"/>
<sequence length="640" mass="71802">MTMPRDYLAVFVLTICAATQCLLVGCGHLAEKRTVRLFTEALKEEDYAVLEQRTSEEFRQKALPAENAFDDFKTLSIPEEKIEVVDAVMVEPEDRIDPKIEEKLVTVEAGEPKQTLRFRLVKTGRYGGWVVDEIFMKRKAEGVTSVRTVTEQMILLLAVRDFARDWTPGQGTPEKRLAHLNPQMRSLFEQLPEEQYELLANRMFEGVNVDRLKPEAQLDEGIAFVQFQRPQGKLIVSLAERDGRWLVEDIAMEDRENKRHISSLRKGVAALVAGIGFIKSYAADDREGLQKYATPRFYRAGLALADLSRVDLSSIAEHSDQLELDLRDASAELIGHTDEGIVKLTLEDATTESGSNEKSRYEVAEVTLYKEGTQEELRLSLALTGDTVMLLFAEALGTGNLQLLKQTTTHDFQERVWNRVDRSVMPLLPLERFRNDAPHIERKLYSGPTAEYFVTQGGVAATYVLRDQGGVVRVDDIISAVSTQPQSLKETLETSMPIYRFWAATQTEQLEGLVLNSSRDLNRLAWSQVKTIPQEVNDACGYLGAGMTSLAVTGPTAVAKFGDPNHGATVQLIREGQQFVIDDFAAHVSPESTVEMKQTLRKLITEGTLYRRYNSQQQDVLPVSYTEESQPEPQPLPAGE</sequence>
<dbReference type="EMBL" id="CP036316">
    <property type="protein sequence ID" value="QDT64418.1"/>
    <property type="molecule type" value="Genomic_DNA"/>
</dbReference>